<dbReference type="Proteomes" id="UP000054564">
    <property type="component" value="Unassembled WGS sequence"/>
</dbReference>
<organism evidence="3 4">
    <name type="scientific">Puccinia striiformis f. sp. tritici PST-78</name>
    <dbReference type="NCBI Taxonomy" id="1165861"/>
    <lineage>
        <taxon>Eukaryota</taxon>
        <taxon>Fungi</taxon>
        <taxon>Dikarya</taxon>
        <taxon>Basidiomycota</taxon>
        <taxon>Pucciniomycotina</taxon>
        <taxon>Pucciniomycetes</taxon>
        <taxon>Pucciniales</taxon>
        <taxon>Pucciniaceae</taxon>
        <taxon>Puccinia</taxon>
    </lineage>
</organism>
<gene>
    <name evidence="3" type="ORF">PSTG_10854</name>
</gene>
<name>A0A0L0V931_9BASI</name>
<reference evidence="4" key="1">
    <citation type="submission" date="2014-03" db="EMBL/GenBank/DDBJ databases">
        <title>The Genome Sequence of Puccinia striiformis f. sp. tritici PST-78.</title>
        <authorList>
            <consortium name="The Broad Institute Genome Sequencing Platform"/>
            <person name="Cuomo C."/>
            <person name="Hulbert S."/>
            <person name="Chen X."/>
            <person name="Walker B."/>
            <person name="Young S.K."/>
            <person name="Zeng Q."/>
            <person name="Gargeya S."/>
            <person name="Fitzgerald M."/>
            <person name="Haas B."/>
            <person name="Abouelleil A."/>
            <person name="Alvarado L."/>
            <person name="Arachchi H.M."/>
            <person name="Berlin A.M."/>
            <person name="Chapman S.B."/>
            <person name="Goldberg J."/>
            <person name="Griggs A."/>
            <person name="Gujja S."/>
            <person name="Hansen M."/>
            <person name="Howarth C."/>
            <person name="Imamovic A."/>
            <person name="Larimer J."/>
            <person name="McCowan C."/>
            <person name="Montmayeur A."/>
            <person name="Murphy C."/>
            <person name="Neiman D."/>
            <person name="Pearson M."/>
            <person name="Priest M."/>
            <person name="Roberts A."/>
            <person name="Saif S."/>
            <person name="Shea T."/>
            <person name="Sisk P."/>
            <person name="Sykes S."/>
            <person name="Wortman J."/>
            <person name="Nusbaum C."/>
            <person name="Birren B."/>
        </authorList>
    </citation>
    <scope>NUCLEOTIDE SEQUENCE [LARGE SCALE GENOMIC DNA]</scope>
    <source>
        <strain evidence="4">race PST-78</strain>
    </source>
</reference>
<dbReference type="AlphaFoldDB" id="A0A0L0V931"/>
<evidence type="ECO:0000313" key="4">
    <source>
        <dbReference type="Proteomes" id="UP000054564"/>
    </source>
</evidence>
<keyword evidence="4" id="KW-1185">Reference proteome</keyword>
<accession>A0A0L0V931</accession>
<keyword evidence="2" id="KW-0732">Signal</keyword>
<feature type="chain" id="PRO_5013108074" evidence="2">
    <location>
        <begin position="16"/>
        <end position="153"/>
    </location>
</feature>
<comment type="caution">
    <text evidence="3">The sequence shown here is derived from an EMBL/GenBank/DDBJ whole genome shotgun (WGS) entry which is preliminary data.</text>
</comment>
<evidence type="ECO:0000256" key="1">
    <source>
        <dbReference type="SAM" id="MobiDB-lite"/>
    </source>
</evidence>
<feature type="region of interest" description="Disordered" evidence="1">
    <location>
        <begin position="132"/>
        <end position="153"/>
    </location>
</feature>
<feature type="signal peptide" evidence="2">
    <location>
        <begin position="1"/>
        <end position="15"/>
    </location>
</feature>
<proteinExistence type="predicted"/>
<feature type="compositionally biased region" description="Basic and acidic residues" evidence="1">
    <location>
        <begin position="132"/>
        <end position="146"/>
    </location>
</feature>
<dbReference type="EMBL" id="AJIL01000091">
    <property type="protein sequence ID" value="KNE95793.1"/>
    <property type="molecule type" value="Genomic_DNA"/>
</dbReference>
<sequence>MLFLVVLLFIHAITALHIPHNTPERPLPPHLNQTVAETRLDPVNTITANGHHVTGDSKEVDSKEGLIGVSMAARAHPWNINRAYRNERGLINLSRVARAHPWNVDRAHRHEQGLINLSMVARAHPWNIDRARRYEDTQESQKEERSKLKRRTG</sequence>
<evidence type="ECO:0000313" key="3">
    <source>
        <dbReference type="EMBL" id="KNE95793.1"/>
    </source>
</evidence>
<evidence type="ECO:0000256" key="2">
    <source>
        <dbReference type="SAM" id="SignalP"/>
    </source>
</evidence>
<protein>
    <submittedName>
        <fullName evidence="3">Uncharacterized protein</fullName>
    </submittedName>
</protein>